<dbReference type="NCBIfam" id="TIGR01453">
    <property type="entry name" value="grpIintron_endo"/>
    <property type="match status" value="1"/>
</dbReference>
<dbReference type="AlphaFoldDB" id="A0A0F9BQD9"/>
<dbReference type="InterPro" id="IPR006350">
    <property type="entry name" value="Intron_endoG1"/>
</dbReference>
<dbReference type="EMBL" id="LAZR01039811">
    <property type="protein sequence ID" value="KKL16067.1"/>
    <property type="molecule type" value="Genomic_DNA"/>
</dbReference>
<reference evidence="2" key="1">
    <citation type="journal article" date="2015" name="Nature">
        <title>Complex archaea that bridge the gap between prokaryotes and eukaryotes.</title>
        <authorList>
            <person name="Spang A."/>
            <person name="Saw J.H."/>
            <person name="Jorgensen S.L."/>
            <person name="Zaremba-Niedzwiedzka K."/>
            <person name="Martijn J."/>
            <person name="Lind A.E."/>
            <person name="van Eijk R."/>
            <person name="Schleper C."/>
            <person name="Guy L."/>
            <person name="Ettema T.J."/>
        </authorList>
    </citation>
    <scope>NUCLEOTIDE SEQUENCE</scope>
</reference>
<gene>
    <name evidence="2" type="ORF">LCGC14_2499320</name>
</gene>
<dbReference type="GO" id="GO:0004519">
    <property type="term" value="F:endonuclease activity"/>
    <property type="evidence" value="ECO:0007669"/>
    <property type="project" value="InterPro"/>
</dbReference>
<feature type="non-terminal residue" evidence="2">
    <location>
        <position position="112"/>
    </location>
</feature>
<protein>
    <recommendedName>
        <fullName evidence="1">GIY-YIG domain-containing protein</fullName>
    </recommendedName>
</protein>
<evidence type="ECO:0000313" key="2">
    <source>
        <dbReference type="EMBL" id="KKL16067.1"/>
    </source>
</evidence>
<dbReference type="Pfam" id="PF01541">
    <property type="entry name" value="GIY-YIG"/>
    <property type="match status" value="1"/>
</dbReference>
<name>A0A0F9BQD9_9ZZZZ</name>
<comment type="caution">
    <text evidence="2">The sequence shown here is derived from an EMBL/GenBank/DDBJ whole genome shotgun (WGS) entry which is preliminary data.</text>
</comment>
<dbReference type="PROSITE" id="PS50164">
    <property type="entry name" value="GIY_YIG"/>
    <property type="match status" value="1"/>
</dbReference>
<proteinExistence type="predicted"/>
<evidence type="ECO:0000259" key="1">
    <source>
        <dbReference type="PROSITE" id="PS50164"/>
    </source>
</evidence>
<dbReference type="SMART" id="SM00465">
    <property type="entry name" value="GIYc"/>
    <property type="match status" value="1"/>
</dbReference>
<dbReference type="Gene3D" id="3.40.1440.10">
    <property type="entry name" value="GIY-YIG endonuclease"/>
    <property type="match status" value="1"/>
</dbReference>
<feature type="domain" description="GIY-YIG" evidence="1">
    <location>
        <begin position="2"/>
        <end position="89"/>
    </location>
</feature>
<sequence>MKICGLYKFTSPSKKIYIGQSVDVITRLRQHKHSIKDKRIKTKLRSSFIKYGFDKHEFEVLCQCDRSELDGLEKYYINLYQTFDSKYGLNLKEGGARGKLSKESILKTSNSN</sequence>
<accession>A0A0F9BQD9</accession>
<dbReference type="InterPro" id="IPR035901">
    <property type="entry name" value="GIY-YIG_endonuc_sf"/>
</dbReference>
<organism evidence="2">
    <name type="scientific">marine sediment metagenome</name>
    <dbReference type="NCBI Taxonomy" id="412755"/>
    <lineage>
        <taxon>unclassified sequences</taxon>
        <taxon>metagenomes</taxon>
        <taxon>ecological metagenomes</taxon>
    </lineage>
</organism>
<dbReference type="InterPro" id="IPR000305">
    <property type="entry name" value="GIY-YIG_endonuc"/>
</dbReference>
<dbReference type="SUPFAM" id="SSF82771">
    <property type="entry name" value="GIY-YIG endonuclease"/>
    <property type="match status" value="1"/>
</dbReference>